<dbReference type="AlphaFoldDB" id="A0A096AP92"/>
<dbReference type="Proteomes" id="UP000029538">
    <property type="component" value="Unassembled WGS sequence"/>
</dbReference>
<gene>
    <name evidence="1" type="ORF">HMPREF0654_08915</name>
</gene>
<evidence type="ECO:0000313" key="2">
    <source>
        <dbReference type="Proteomes" id="UP000029538"/>
    </source>
</evidence>
<comment type="caution">
    <text evidence="1">The sequence shown here is derived from an EMBL/GenBank/DDBJ whole genome shotgun (WGS) entry which is preliminary data.</text>
</comment>
<name>A0A096AP92_9BACT</name>
<accession>A0A096AP92</accession>
<proteinExistence type="predicted"/>
<reference evidence="1 2" key="1">
    <citation type="submission" date="2014-07" db="EMBL/GenBank/DDBJ databases">
        <authorList>
            <person name="McCorrison J."/>
            <person name="Sanka R."/>
            <person name="Torralba M."/>
            <person name="Gillis M."/>
            <person name="Haft D.H."/>
            <person name="Methe B."/>
            <person name="Sutton G."/>
            <person name="Nelson K.E."/>
        </authorList>
    </citation>
    <scope>NUCLEOTIDE SEQUENCE [LARGE SCALE GENOMIC DNA]</scope>
    <source>
        <strain evidence="1 2">DNF00882</strain>
    </source>
</reference>
<organism evidence="1 2">
    <name type="scientific">Prevotella disiens DNF00882</name>
    <dbReference type="NCBI Taxonomy" id="1401075"/>
    <lineage>
        <taxon>Bacteria</taxon>
        <taxon>Pseudomonadati</taxon>
        <taxon>Bacteroidota</taxon>
        <taxon>Bacteroidia</taxon>
        <taxon>Bacteroidales</taxon>
        <taxon>Prevotellaceae</taxon>
        <taxon>Prevotella</taxon>
    </lineage>
</organism>
<dbReference type="EMBL" id="JRNR01000091">
    <property type="protein sequence ID" value="KGF48541.1"/>
    <property type="molecule type" value="Genomic_DNA"/>
</dbReference>
<protein>
    <submittedName>
        <fullName evidence="1">Uncharacterized protein</fullName>
    </submittedName>
</protein>
<sequence>MSRRPPMADAPERIIIEAGCDSLELACASLTKTVSALKKRLARQQYKNENRREELKEKASFNSVQTAFKWLLTGFLTGLILSKIKTIISFIKRKLYGK</sequence>
<evidence type="ECO:0000313" key="1">
    <source>
        <dbReference type="EMBL" id="KGF48541.1"/>
    </source>
</evidence>